<evidence type="ECO:0000313" key="10">
    <source>
        <dbReference type="EMBL" id="TES86499.1"/>
    </source>
</evidence>
<comment type="caution">
    <text evidence="10">The sequence shown here is derived from an EMBL/GenBank/DDBJ whole genome shotgun (WGS) entry which is preliminary data.</text>
</comment>
<dbReference type="GO" id="GO:0009279">
    <property type="term" value="C:cell outer membrane"/>
    <property type="evidence" value="ECO:0007669"/>
    <property type="project" value="UniProtKB-SubCell"/>
</dbReference>
<keyword evidence="3" id="KW-0813">Transport</keyword>
<feature type="signal peptide" evidence="9">
    <location>
        <begin position="1"/>
        <end position="23"/>
    </location>
</feature>
<evidence type="ECO:0000256" key="8">
    <source>
        <dbReference type="SAM" id="Coils"/>
    </source>
</evidence>
<dbReference type="InterPro" id="IPR051906">
    <property type="entry name" value="TolC-like"/>
</dbReference>
<evidence type="ECO:0000256" key="4">
    <source>
        <dbReference type="ARBA" id="ARBA00022452"/>
    </source>
</evidence>
<dbReference type="SUPFAM" id="SSF56954">
    <property type="entry name" value="Outer membrane efflux proteins (OEP)"/>
    <property type="match status" value="1"/>
</dbReference>
<sequence length="453" mass="51802">MNMRPVFLVMGSLFLFSSPASYAESSVRLTLSDSIKQALDHNLDIRIAEIQLEEMESEIAQRRSSFKPKLDLELAPATWAGELDSLEYQPQASLSVSLATKGGTTYSLNLEQEKGEDEEASTSLSFVLTQKILPHPRVDSSYLALEKSLLDLRQKKLLLQEEENRLKLEVTVNFYQILEQQRKIELKTLYLKQAREDLLVVEDKLQKLLANELDLLNAQMEVANAEEAVFQSQDELFQYSRELKDLLGIDPEAQIEWLAEPHYELEPTELDLEGAVREALANRLEIKRKELGIKQSELDLTLTKSRGSPSLNLSGGYSYTEPGKGEYGASLIFQIPLVDGGEARAEIQEAESGLRGGYLNLEKLKRDIRAEVRKYFFYLHRSMRKIELLRFSQERYEKDFQIARSRFSSGSIIENELTQKEIDFKQAEIDLLDAILDYEASRSTFLRSLGRKL</sequence>
<evidence type="ECO:0000256" key="5">
    <source>
        <dbReference type="ARBA" id="ARBA00022692"/>
    </source>
</evidence>
<evidence type="ECO:0000256" key="2">
    <source>
        <dbReference type="ARBA" id="ARBA00007613"/>
    </source>
</evidence>
<dbReference type="EMBL" id="SOKU01000085">
    <property type="protein sequence ID" value="TES86499.1"/>
    <property type="molecule type" value="Genomic_DNA"/>
</dbReference>
<feature type="coiled-coil region" evidence="8">
    <location>
        <begin position="38"/>
        <end position="65"/>
    </location>
</feature>
<keyword evidence="6" id="KW-0472">Membrane</keyword>
<dbReference type="AlphaFoldDB" id="A0A523QL74"/>
<evidence type="ECO:0000256" key="3">
    <source>
        <dbReference type="ARBA" id="ARBA00022448"/>
    </source>
</evidence>
<keyword evidence="7" id="KW-0998">Cell outer membrane</keyword>
<evidence type="ECO:0000313" key="11">
    <source>
        <dbReference type="Proteomes" id="UP000320781"/>
    </source>
</evidence>
<dbReference type="Pfam" id="PF02321">
    <property type="entry name" value="OEP"/>
    <property type="match status" value="1"/>
</dbReference>
<feature type="chain" id="PRO_5021769819" evidence="9">
    <location>
        <begin position="24"/>
        <end position="453"/>
    </location>
</feature>
<evidence type="ECO:0000256" key="7">
    <source>
        <dbReference type="ARBA" id="ARBA00023237"/>
    </source>
</evidence>
<protein>
    <submittedName>
        <fullName evidence="10">TolC family protein</fullName>
    </submittedName>
</protein>
<organism evidence="10 11">
    <name type="scientific">Aerophobetes bacterium</name>
    <dbReference type="NCBI Taxonomy" id="2030807"/>
    <lineage>
        <taxon>Bacteria</taxon>
        <taxon>Candidatus Aerophobota</taxon>
    </lineage>
</organism>
<keyword evidence="4" id="KW-1134">Transmembrane beta strand</keyword>
<reference evidence="10 11" key="1">
    <citation type="submission" date="2019-03" db="EMBL/GenBank/DDBJ databases">
        <title>Metabolic potential of uncultured bacteria and archaea associated with petroleum seepage in deep-sea sediments.</title>
        <authorList>
            <person name="Dong X."/>
            <person name="Hubert C."/>
        </authorList>
    </citation>
    <scope>NUCLEOTIDE SEQUENCE [LARGE SCALE GENOMIC DNA]</scope>
    <source>
        <strain evidence="10">E44_bin92</strain>
    </source>
</reference>
<dbReference type="PANTHER" id="PTHR30026">
    <property type="entry name" value="OUTER MEMBRANE PROTEIN TOLC"/>
    <property type="match status" value="1"/>
</dbReference>
<dbReference type="GO" id="GO:0015562">
    <property type="term" value="F:efflux transmembrane transporter activity"/>
    <property type="evidence" value="ECO:0007669"/>
    <property type="project" value="InterPro"/>
</dbReference>
<gene>
    <name evidence="10" type="ORF">E3J95_01820</name>
</gene>
<evidence type="ECO:0000256" key="1">
    <source>
        <dbReference type="ARBA" id="ARBA00004442"/>
    </source>
</evidence>
<dbReference type="GO" id="GO:1990281">
    <property type="term" value="C:efflux pump complex"/>
    <property type="evidence" value="ECO:0007669"/>
    <property type="project" value="TreeGrafter"/>
</dbReference>
<proteinExistence type="inferred from homology"/>
<keyword evidence="9" id="KW-0732">Signal</keyword>
<dbReference type="GO" id="GO:0015288">
    <property type="term" value="F:porin activity"/>
    <property type="evidence" value="ECO:0007669"/>
    <property type="project" value="TreeGrafter"/>
</dbReference>
<dbReference type="Proteomes" id="UP000320781">
    <property type="component" value="Unassembled WGS sequence"/>
</dbReference>
<dbReference type="PANTHER" id="PTHR30026:SF20">
    <property type="entry name" value="OUTER MEMBRANE PROTEIN TOLC"/>
    <property type="match status" value="1"/>
</dbReference>
<keyword evidence="5" id="KW-0812">Transmembrane</keyword>
<dbReference type="InterPro" id="IPR003423">
    <property type="entry name" value="OMP_efflux"/>
</dbReference>
<evidence type="ECO:0000256" key="9">
    <source>
        <dbReference type="SAM" id="SignalP"/>
    </source>
</evidence>
<comment type="similarity">
    <text evidence="2">Belongs to the outer membrane factor (OMF) (TC 1.B.17) family.</text>
</comment>
<accession>A0A523QL74</accession>
<dbReference type="Gene3D" id="1.20.1600.10">
    <property type="entry name" value="Outer membrane efflux proteins (OEP)"/>
    <property type="match status" value="1"/>
</dbReference>
<feature type="coiled-coil region" evidence="8">
    <location>
        <begin position="142"/>
        <end position="235"/>
    </location>
</feature>
<comment type="subcellular location">
    <subcellularLocation>
        <location evidence="1">Cell outer membrane</location>
    </subcellularLocation>
</comment>
<evidence type="ECO:0000256" key="6">
    <source>
        <dbReference type="ARBA" id="ARBA00023136"/>
    </source>
</evidence>
<name>A0A523QL74_UNCAE</name>
<keyword evidence="8" id="KW-0175">Coiled coil</keyword>